<dbReference type="SUPFAM" id="SSF55781">
    <property type="entry name" value="GAF domain-like"/>
    <property type="match status" value="1"/>
</dbReference>
<dbReference type="Gene3D" id="3.30.450.40">
    <property type="match status" value="1"/>
</dbReference>
<dbReference type="InterPro" id="IPR036388">
    <property type="entry name" value="WH-like_DNA-bd_sf"/>
</dbReference>
<dbReference type="Pfam" id="PF09339">
    <property type="entry name" value="HTH_IclR"/>
    <property type="match status" value="1"/>
</dbReference>
<dbReference type="PANTHER" id="PTHR30136">
    <property type="entry name" value="HELIX-TURN-HELIX TRANSCRIPTIONAL REGULATOR, ICLR FAMILY"/>
    <property type="match status" value="1"/>
</dbReference>
<keyword evidence="1" id="KW-0805">Transcription regulation</keyword>
<evidence type="ECO:0000256" key="2">
    <source>
        <dbReference type="ARBA" id="ARBA00023125"/>
    </source>
</evidence>
<accession>A0ABN3HRK2</accession>
<dbReference type="Pfam" id="PF01614">
    <property type="entry name" value="IclR_C"/>
    <property type="match status" value="1"/>
</dbReference>
<dbReference type="InterPro" id="IPR029016">
    <property type="entry name" value="GAF-like_dom_sf"/>
</dbReference>
<reference evidence="6 7" key="1">
    <citation type="journal article" date="2019" name="Int. J. Syst. Evol. Microbiol.">
        <title>The Global Catalogue of Microorganisms (GCM) 10K type strain sequencing project: providing services to taxonomists for standard genome sequencing and annotation.</title>
        <authorList>
            <consortium name="The Broad Institute Genomics Platform"/>
            <consortium name="The Broad Institute Genome Sequencing Center for Infectious Disease"/>
            <person name="Wu L."/>
            <person name="Ma J."/>
        </authorList>
    </citation>
    <scope>NUCLEOTIDE SEQUENCE [LARGE SCALE GENOMIC DNA]</scope>
    <source>
        <strain evidence="6 7">JCM 3272</strain>
    </source>
</reference>
<dbReference type="PROSITE" id="PS51077">
    <property type="entry name" value="HTH_ICLR"/>
    <property type="match status" value="1"/>
</dbReference>
<protein>
    <submittedName>
        <fullName evidence="6">IclR family transcriptional regulator</fullName>
    </submittedName>
</protein>
<dbReference type="Gene3D" id="1.10.10.10">
    <property type="entry name" value="Winged helix-like DNA-binding domain superfamily/Winged helix DNA-binding domain"/>
    <property type="match status" value="1"/>
</dbReference>
<keyword evidence="7" id="KW-1185">Reference proteome</keyword>
<dbReference type="SMART" id="SM00346">
    <property type="entry name" value="HTH_ICLR"/>
    <property type="match status" value="1"/>
</dbReference>
<evidence type="ECO:0000259" key="5">
    <source>
        <dbReference type="PROSITE" id="PS51078"/>
    </source>
</evidence>
<gene>
    <name evidence="6" type="ORF">GCM10010170_096690</name>
</gene>
<comment type="caution">
    <text evidence="6">The sequence shown here is derived from an EMBL/GenBank/DDBJ whole genome shotgun (WGS) entry which is preliminary data.</text>
</comment>
<dbReference type="SUPFAM" id="SSF46785">
    <property type="entry name" value="Winged helix' DNA-binding domain"/>
    <property type="match status" value="1"/>
</dbReference>
<dbReference type="RefSeq" id="WP_344619479.1">
    <property type="nucleotide sequence ID" value="NZ_BAAARV010000102.1"/>
</dbReference>
<keyword evidence="2" id="KW-0238">DNA-binding</keyword>
<dbReference type="Proteomes" id="UP001501444">
    <property type="component" value="Unassembled WGS sequence"/>
</dbReference>
<dbReference type="InterPro" id="IPR005471">
    <property type="entry name" value="Tscrpt_reg_IclR_N"/>
</dbReference>
<name>A0ABN3HRK2_9ACTN</name>
<dbReference type="InterPro" id="IPR014757">
    <property type="entry name" value="Tscrpt_reg_IclR_C"/>
</dbReference>
<feature type="domain" description="IclR-ED" evidence="5">
    <location>
        <begin position="75"/>
        <end position="254"/>
    </location>
</feature>
<dbReference type="EMBL" id="BAAARV010000102">
    <property type="protein sequence ID" value="GAA2386363.1"/>
    <property type="molecule type" value="Genomic_DNA"/>
</dbReference>
<evidence type="ECO:0000313" key="6">
    <source>
        <dbReference type="EMBL" id="GAA2386363.1"/>
    </source>
</evidence>
<proteinExistence type="predicted"/>
<sequence>MTDTTDVGGTAATVERALDVLICFVRSEAPDLGVTQLAEKLSLSKAAVHRLLTSLRARGMVEIDETTHRYRLGPTALTLSHSYLSRLDVTALAAPELPWLCRATDETVTLSRRAGLTRYYVEQALPDRDVVRQVTVGVPFPLHIGASSKAFLAHLSPADIETVLAAPHDNLSLDPDALRADLAEIRARGWAHSESERDLGTASVAAPILDYRGEPRAVMSVCGPADRFRPEPCAAALLEVTARLSRRMGHGILA</sequence>
<evidence type="ECO:0000256" key="3">
    <source>
        <dbReference type="ARBA" id="ARBA00023163"/>
    </source>
</evidence>
<dbReference type="PROSITE" id="PS51078">
    <property type="entry name" value="ICLR_ED"/>
    <property type="match status" value="1"/>
</dbReference>
<evidence type="ECO:0000256" key="1">
    <source>
        <dbReference type="ARBA" id="ARBA00023015"/>
    </source>
</evidence>
<keyword evidence="3" id="KW-0804">Transcription</keyword>
<dbReference type="PANTHER" id="PTHR30136:SF24">
    <property type="entry name" value="HTH-TYPE TRANSCRIPTIONAL REPRESSOR ALLR"/>
    <property type="match status" value="1"/>
</dbReference>
<evidence type="ECO:0000313" key="7">
    <source>
        <dbReference type="Proteomes" id="UP001501444"/>
    </source>
</evidence>
<dbReference type="InterPro" id="IPR050707">
    <property type="entry name" value="HTH_MetabolicPath_Reg"/>
</dbReference>
<dbReference type="InterPro" id="IPR036390">
    <property type="entry name" value="WH_DNA-bd_sf"/>
</dbReference>
<feature type="domain" description="HTH iclR-type" evidence="4">
    <location>
        <begin position="11"/>
        <end position="74"/>
    </location>
</feature>
<organism evidence="6 7">
    <name type="scientific">Dactylosporangium salmoneum</name>
    <dbReference type="NCBI Taxonomy" id="53361"/>
    <lineage>
        <taxon>Bacteria</taxon>
        <taxon>Bacillati</taxon>
        <taxon>Actinomycetota</taxon>
        <taxon>Actinomycetes</taxon>
        <taxon>Micromonosporales</taxon>
        <taxon>Micromonosporaceae</taxon>
        <taxon>Dactylosporangium</taxon>
    </lineage>
</organism>
<evidence type="ECO:0000259" key="4">
    <source>
        <dbReference type="PROSITE" id="PS51077"/>
    </source>
</evidence>